<proteinExistence type="predicted"/>
<reference evidence="1 2" key="1">
    <citation type="journal article" date="2022" name="New Phytol.">
        <title>Ecological generalism drives hyperdiversity of secondary metabolite gene clusters in xylarialean endophytes.</title>
        <authorList>
            <person name="Franco M.E.E."/>
            <person name="Wisecaver J.H."/>
            <person name="Arnold A.E."/>
            <person name="Ju Y.M."/>
            <person name="Slot J.C."/>
            <person name="Ahrendt S."/>
            <person name="Moore L.P."/>
            <person name="Eastman K.E."/>
            <person name="Scott K."/>
            <person name="Konkel Z."/>
            <person name="Mondo S.J."/>
            <person name="Kuo A."/>
            <person name="Hayes R.D."/>
            <person name="Haridas S."/>
            <person name="Andreopoulos B."/>
            <person name="Riley R."/>
            <person name="LaButti K."/>
            <person name="Pangilinan J."/>
            <person name="Lipzen A."/>
            <person name="Amirebrahimi M."/>
            <person name="Yan J."/>
            <person name="Adam C."/>
            <person name="Keymanesh K."/>
            <person name="Ng V."/>
            <person name="Louie K."/>
            <person name="Northen T."/>
            <person name="Drula E."/>
            <person name="Henrissat B."/>
            <person name="Hsieh H.M."/>
            <person name="Youens-Clark K."/>
            <person name="Lutzoni F."/>
            <person name="Miadlikowska J."/>
            <person name="Eastwood D.C."/>
            <person name="Hamelin R.C."/>
            <person name="Grigoriev I.V."/>
            <person name="U'Ren J.M."/>
        </authorList>
    </citation>
    <scope>NUCLEOTIDE SEQUENCE [LARGE SCALE GENOMIC DNA]</scope>
    <source>
        <strain evidence="1 2">ER1909</strain>
    </source>
</reference>
<comment type="caution">
    <text evidence="1">The sequence shown here is derived from an EMBL/GenBank/DDBJ whole genome shotgun (WGS) entry which is preliminary data.</text>
</comment>
<gene>
    <name evidence="1" type="ORF">F4821DRAFT_71598</name>
</gene>
<protein>
    <submittedName>
        <fullName evidence="1">Glycoside hydrolase family 18 protein</fullName>
    </submittedName>
</protein>
<evidence type="ECO:0000313" key="2">
    <source>
        <dbReference type="Proteomes" id="UP001497680"/>
    </source>
</evidence>
<sequence>MVSSQLTLASLASILPTVLAGFNANSQSNVAVYWGQNSYGQASSQVRLSNYCSNSEISIIPLSFLNGIKTPITNFANAGDNCTVFAGTQLLDCPQIEEDIKTCQSQGKTITLSIGGATYTEGGFSDSASAEAAADNIWSLFGSDTSAANRPFGSAVVDGFDFDFESTTQNFVPFASRLRSHMDSDTSKTYYLSGAPQCVYPDAAMNDMLNGAIAFDYIMIQFYNNYCGLQSYVAGSSTQNNFNFATWDNWAKTVSKNPNVKVLLGIPANTGAAGSGYTSAANLAPIIQYCKQFSSFGGVMMWDMSQLYQNAGFLDSVYGSLAGSGSGTTPTTTLVTTTRATTTAPGATLVPQYGRK</sequence>
<evidence type="ECO:0000313" key="1">
    <source>
        <dbReference type="EMBL" id="KAI6080207.1"/>
    </source>
</evidence>
<dbReference type="Proteomes" id="UP001497680">
    <property type="component" value="Unassembled WGS sequence"/>
</dbReference>
<keyword evidence="1" id="KW-0378">Hydrolase</keyword>
<accession>A0ACC0CIE1</accession>
<name>A0ACC0CIE1_9PEZI</name>
<organism evidence="1 2">
    <name type="scientific">Hypoxylon rubiginosum</name>
    <dbReference type="NCBI Taxonomy" id="110542"/>
    <lineage>
        <taxon>Eukaryota</taxon>
        <taxon>Fungi</taxon>
        <taxon>Dikarya</taxon>
        <taxon>Ascomycota</taxon>
        <taxon>Pezizomycotina</taxon>
        <taxon>Sordariomycetes</taxon>
        <taxon>Xylariomycetidae</taxon>
        <taxon>Xylariales</taxon>
        <taxon>Hypoxylaceae</taxon>
        <taxon>Hypoxylon</taxon>
    </lineage>
</organism>
<keyword evidence="2" id="KW-1185">Reference proteome</keyword>
<dbReference type="EMBL" id="MU394469">
    <property type="protein sequence ID" value="KAI6080207.1"/>
    <property type="molecule type" value="Genomic_DNA"/>
</dbReference>